<dbReference type="Pfam" id="PF01029">
    <property type="entry name" value="NusB"/>
    <property type="match status" value="1"/>
</dbReference>
<dbReference type="InterPro" id="IPR006027">
    <property type="entry name" value="NusB_RsmB_TIM44"/>
</dbReference>
<sequence>MKPAKVRANAAQILARLLKQQGSLASLLPRPADVAESDQNQIALLRELCFGTCRWYHQLSRELARLIDKPLKNKDADIQCLLLLGMYQLQYMRLADHAAVNESVNASVLLKKGWAKALINGVLRQYQRQLAAASEGKADVDSDDARFAYPDWLSSQLHKDWSGQAIQILHAGNQHPPMTLRVNLSRITRTDYLERLTDAGIRAVAGKLADTAVYLDQGRPVSSLPGFDEGLVSVQDEASQLIPGLLLTSHGHRILDACAAPGGKTCHILETLADADGEPSSLLALDIEARRLTRIEENLQRLKLASTRVKLMAADSSEPDEWWDGEAFDRILLDAPCTATGIVRRQPDIKVLRQAADVVRLSELQQKLLTRLWACLAPGGMLLYSTCSVLRAENDQQISSFLAETPDAEEVPIVVDWGTAVAAGRQLLPTEQGPDGFYFAVLQKIAH</sequence>
<feature type="domain" description="SAM-dependent MTase RsmB/NOP-type" evidence="15">
    <location>
        <begin position="168"/>
        <end position="445"/>
    </location>
</feature>
<dbReference type="InterPro" id="IPR054728">
    <property type="entry name" value="RsmB-like_ferredoxin"/>
</dbReference>
<keyword evidence="9 14" id="KW-0949">S-adenosyl-L-methionine</keyword>
<feature type="binding site" evidence="14">
    <location>
        <position position="286"/>
    </location>
    <ligand>
        <name>S-adenosyl-L-methionine</name>
        <dbReference type="ChEBI" id="CHEBI:59789"/>
    </ligand>
</feature>
<feature type="binding site" evidence="14">
    <location>
        <begin position="258"/>
        <end position="264"/>
    </location>
    <ligand>
        <name>S-adenosyl-L-methionine</name>
        <dbReference type="ChEBI" id="CHEBI:59789"/>
    </ligand>
</feature>
<comment type="function">
    <text evidence="1">Specifically methylates the cytosine at position 967 (m5C967) of 16S rRNA.</text>
</comment>
<comment type="caution">
    <text evidence="16">The sequence shown here is derived from an EMBL/GenBank/DDBJ whole genome shotgun (WGS) entry which is preliminary data.</text>
</comment>
<dbReference type="GO" id="GO:0070475">
    <property type="term" value="P:rRNA base methylation"/>
    <property type="evidence" value="ECO:0007669"/>
    <property type="project" value="TreeGrafter"/>
</dbReference>
<evidence type="ECO:0000256" key="10">
    <source>
        <dbReference type="ARBA" id="ARBA00022884"/>
    </source>
</evidence>
<dbReference type="AlphaFoldDB" id="A0A1E8CLD8"/>
<evidence type="ECO:0000256" key="11">
    <source>
        <dbReference type="ARBA" id="ARBA00030399"/>
    </source>
</evidence>
<dbReference type="PROSITE" id="PS51686">
    <property type="entry name" value="SAM_MT_RSMB_NOP"/>
    <property type="match status" value="1"/>
</dbReference>
<keyword evidence="8 14" id="KW-0808">Transferase</keyword>
<dbReference type="InterPro" id="IPR035926">
    <property type="entry name" value="NusB-like_sf"/>
</dbReference>
<evidence type="ECO:0000256" key="12">
    <source>
        <dbReference type="ARBA" id="ARBA00031088"/>
    </source>
</evidence>
<dbReference type="Gene3D" id="3.40.50.150">
    <property type="entry name" value="Vaccinia Virus protein VP39"/>
    <property type="match status" value="1"/>
</dbReference>
<dbReference type="CDD" id="cd02440">
    <property type="entry name" value="AdoMet_MTases"/>
    <property type="match status" value="1"/>
</dbReference>
<dbReference type="Proteomes" id="UP000175669">
    <property type="component" value="Unassembled WGS sequence"/>
</dbReference>
<dbReference type="SUPFAM" id="SSF53335">
    <property type="entry name" value="S-adenosyl-L-methionine-dependent methyltransferases"/>
    <property type="match status" value="1"/>
</dbReference>
<reference evidence="17" key="1">
    <citation type="submission" date="2016-07" db="EMBL/GenBank/DDBJ databases">
        <authorList>
            <person name="Florea S."/>
            <person name="Webb J.S."/>
            <person name="Jaromczyk J."/>
            <person name="Schardl C.L."/>
        </authorList>
    </citation>
    <scope>NUCLEOTIDE SEQUENCE [LARGE SCALE GENOMIC DNA]</scope>
    <source>
        <strain evidence="17">KCTC 42131</strain>
    </source>
</reference>
<dbReference type="Gene3D" id="1.10.940.10">
    <property type="entry name" value="NusB-like"/>
    <property type="match status" value="1"/>
</dbReference>
<feature type="binding site" evidence="14">
    <location>
        <position position="334"/>
    </location>
    <ligand>
        <name>S-adenosyl-L-methionine</name>
        <dbReference type="ChEBI" id="CHEBI:59789"/>
    </ligand>
</feature>
<dbReference type="PROSITE" id="PS01153">
    <property type="entry name" value="NOL1_NOP2_SUN"/>
    <property type="match status" value="1"/>
</dbReference>
<proteinExistence type="inferred from homology"/>
<keyword evidence="10 14" id="KW-0694">RNA-binding</keyword>
<keyword evidence="7 14" id="KW-0489">Methyltransferase</keyword>
<protein>
    <recommendedName>
        <fullName evidence="4">16S rRNA (cytosine(967)-C(5))-methyltransferase</fullName>
        <ecNumber evidence="4">2.1.1.176</ecNumber>
    </recommendedName>
    <alternativeName>
        <fullName evidence="11">16S rRNA m5C967 methyltransferase</fullName>
    </alternativeName>
    <alternativeName>
        <fullName evidence="12">rRNA (cytosine-C(5)-)-methyltransferase RsmB</fullName>
    </alternativeName>
</protein>
<dbReference type="InterPro" id="IPR029063">
    <property type="entry name" value="SAM-dependent_MTases_sf"/>
</dbReference>
<evidence type="ECO:0000256" key="9">
    <source>
        <dbReference type="ARBA" id="ARBA00022691"/>
    </source>
</evidence>
<gene>
    <name evidence="16" type="ORF">PHACT_09200</name>
</gene>
<dbReference type="EMBL" id="MASR01000001">
    <property type="protein sequence ID" value="OFE13291.1"/>
    <property type="molecule type" value="Genomic_DNA"/>
</dbReference>
<evidence type="ECO:0000256" key="1">
    <source>
        <dbReference type="ARBA" id="ARBA00002724"/>
    </source>
</evidence>
<dbReference type="SUPFAM" id="SSF48013">
    <property type="entry name" value="NusB-like"/>
    <property type="match status" value="1"/>
</dbReference>
<dbReference type="NCBIfam" id="TIGR00563">
    <property type="entry name" value="rsmB"/>
    <property type="match status" value="1"/>
</dbReference>
<keyword evidence="6" id="KW-0698">rRNA processing</keyword>
<dbReference type="GO" id="GO:0005829">
    <property type="term" value="C:cytosol"/>
    <property type="evidence" value="ECO:0007669"/>
    <property type="project" value="TreeGrafter"/>
</dbReference>
<dbReference type="GO" id="GO:0006355">
    <property type="term" value="P:regulation of DNA-templated transcription"/>
    <property type="evidence" value="ECO:0007669"/>
    <property type="project" value="InterPro"/>
</dbReference>
<name>A0A1E8CLD8_9GAMM</name>
<dbReference type="InterPro" id="IPR001678">
    <property type="entry name" value="MeTrfase_RsmB-F_NOP2_dom"/>
</dbReference>
<dbReference type="PRINTS" id="PR02008">
    <property type="entry name" value="RCMTFAMILY"/>
</dbReference>
<evidence type="ECO:0000256" key="14">
    <source>
        <dbReference type="PROSITE-ProRule" id="PRU01023"/>
    </source>
</evidence>
<dbReference type="NCBIfam" id="NF008149">
    <property type="entry name" value="PRK10901.1"/>
    <property type="match status" value="1"/>
</dbReference>
<dbReference type="NCBIfam" id="NF011494">
    <property type="entry name" value="PRK14902.1"/>
    <property type="match status" value="1"/>
</dbReference>
<dbReference type="InterPro" id="IPR004573">
    <property type="entry name" value="rRNA_ssu_MeTfrase_B"/>
</dbReference>
<dbReference type="STRING" id="1524254.PHACT_09200"/>
<evidence type="ECO:0000256" key="6">
    <source>
        <dbReference type="ARBA" id="ARBA00022552"/>
    </source>
</evidence>
<comment type="similarity">
    <text evidence="3 14">Belongs to the class I-like SAM-binding methyltransferase superfamily. RsmB/NOP family.</text>
</comment>
<dbReference type="Gene3D" id="3.30.70.1170">
    <property type="entry name" value="Sun protein, domain 3"/>
    <property type="match status" value="1"/>
</dbReference>
<dbReference type="RefSeq" id="WP_070117176.1">
    <property type="nucleotide sequence ID" value="NZ_MASR01000001.1"/>
</dbReference>
<comment type="catalytic activity">
    <reaction evidence="13">
        <text>cytidine(967) in 16S rRNA + S-adenosyl-L-methionine = 5-methylcytidine(967) in 16S rRNA + S-adenosyl-L-homocysteine + H(+)</text>
        <dbReference type="Rhea" id="RHEA:42748"/>
        <dbReference type="Rhea" id="RHEA-COMP:10219"/>
        <dbReference type="Rhea" id="RHEA-COMP:10220"/>
        <dbReference type="ChEBI" id="CHEBI:15378"/>
        <dbReference type="ChEBI" id="CHEBI:57856"/>
        <dbReference type="ChEBI" id="CHEBI:59789"/>
        <dbReference type="ChEBI" id="CHEBI:74483"/>
        <dbReference type="ChEBI" id="CHEBI:82748"/>
        <dbReference type="EC" id="2.1.1.176"/>
    </reaction>
</comment>
<accession>A0A1E8CLD8</accession>
<dbReference type="GO" id="GO:0009383">
    <property type="term" value="F:rRNA (cytosine-C5-)-methyltransferase activity"/>
    <property type="evidence" value="ECO:0007669"/>
    <property type="project" value="TreeGrafter"/>
</dbReference>
<evidence type="ECO:0000256" key="7">
    <source>
        <dbReference type="ARBA" id="ARBA00022603"/>
    </source>
</evidence>
<dbReference type="PANTHER" id="PTHR22807">
    <property type="entry name" value="NOP2 YEAST -RELATED NOL1/NOP2/FMU SUN DOMAIN-CONTAINING"/>
    <property type="match status" value="1"/>
</dbReference>
<keyword evidence="5" id="KW-0963">Cytoplasm</keyword>
<dbReference type="Pfam" id="PF01189">
    <property type="entry name" value="Methyltr_RsmB-F"/>
    <property type="match status" value="1"/>
</dbReference>
<dbReference type="Pfam" id="PF22458">
    <property type="entry name" value="RsmF-B_ferredox"/>
    <property type="match status" value="1"/>
</dbReference>
<evidence type="ECO:0000256" key="3">
    <source>
        <dbReference type="ARBA" id="ARBA00007494"/>
    </source>
</evidence>
<feature type="binding site" evidence="14">
    <location>
        <position position="315"/>
    </location>
    <ligand>
        <name>S-adenosyl-L-methionine</name>
        <dbReference type="ChEBI" id="CHEBI:59789"/>
    </ligand>
</feature>
<organism evidence="16 17">
    <name type="scientific">Pseudohongiella acticola</name>
    <dbReference type="NCBI Taxonomy" id="1524254"/>
    <lineage>
        <taxon>Bacteria</taxon>
        <taxon>Pseudomonadati</taxon>
        <taxon>Pseudomonadota</taxon>
        <taxon>Gammaproteobacteria</taxon>
        <taxon>Pseudomonadales</taxon>
        <taxon>Pseudohongiellaceae</taxon>
        <taxon>Pseudohongiella</taxon>
    </lineage>
</organism>
<dbReference type="InterPro" id="IPR018314">
    <property type="entry name" value="RsmB/NOL1/NOP2-like_CS"/>
</dbReference>
<comment type="subcellular location">
    <subcellularLocation>
        <location evidence="2">Cytoplasm</location>
    </subcellularLocation>
</comment>
<evidence type="ECO:0000256" key="8">
    <source>
        <dbReference type="ARBA" id="ARBA00022679"/>
    </source>
</evidence>
<keyword evidence="17" id="KW-1185">Reference proteome</keyword>
<evidence type="ECO:0000313" key="17">
    <source>
        <dbReference type="Proteomes" id="UP000175669"/>
    </source>
</evidence>
<dbReference type="EC" id="2.1.1.176" evidence="4"/>
<evidence type="ECO:0000259" key="15">
    <source>
        <dbReference type="PROSITE" id="PS51686"/>
    </source>
</evidence>
<feature type="active site" description="Nucleophile" evidence="14">
    <location>
        <position position="387"/>
    </location>
</feature>
<evidence type="ECO:0000256" key="2">
    <source>
        <dbReference type="ARBA" id="ARBA00004496"/>
    </source>
</evidence>
<dbReference type="GO" id="GO:0003723">
    <property type="term" value="F:RNA binding"/>
    <property type="evidence" value="ECO:0007669"/>
    <property type="project" value="UniProtKB-UniRule"/>
</dbReference>
<evidence type="ECO:0000256" key="4">
    <source>
        <dbReference type="ARBA" id="ARBA00012140"/>
    </source>
</evidence>
<evidence type="ECO:0000256" key="13">
    <source>
        <dbReference type="ARBA" id="ARBA00047283"/>
    </source>
</evidence>
<evidence type="ECO:0000256" key="5">
    <source>
        <dbReference type="ARBA" id="ARBA00022490"/>
    </source>
</evidence>
<dbReference type="OrthoDB" id="9810297at2"/>
<dbReference type="FunFam" id="3.40.50.150:FF:000022">
    <property type="entry name" value="Ribosomal RNA small subunit methyltransferase B"/>
    <property type="match status" value="1"/>
</dbReference>
<dbReference type="InterPro" id="IPR049560">
    <property type="entry name" value="MeTrfase_RsmB-F_NOP2_cat"/>
</dbReference>
<evidence type="ECO:0000313" key="16">
    <source>
        <dbReference type="EMBL" id="OFE13291.1"/>
    </source>
</evidence>
<dbReference type="InterPro" id="IPR023267">
    <property type="entry name" value="RCMT"/>
</dbReference>
<dbReference type="PANTHER" id="PTHR22807:SF61">
    <property type="entry name" value="NOL1_NOP2_SUN FAMILY PROTEIN _ ANTITERMINATION NUSB DOMAIN-CONTAINING PROTEIN"/>
    <property type="match status" value="1"/>
</dbReference>